<evidence type="ECO:0000256" key="2">
    <source>
        <dbReference type="ARBA" id="ARBA00004141"/>
    </source>
</evidence>
<evidence type="ECO:0000313" key="15">
    <source>
        <dbReference type="EMBL" id="KAJ0970234.1"/>
    </source>
</evidence>
<comment type="pathway">
    <text evidence="3 11">Glycan metabolism; pectin degradation; 2-dehydro-3-deoxy-D-gluconate from pectin: step 2/5.</text>
</comment>
<dbReference type="SUPFAM" id="SSF103481">
    <property type="entry name" value="Multidrug resistance efflux transporter EmrE"/>
    <property type="match status" value="2"/>
</dbReference>
<dbReference type="FunFam" id="2.160.20.10:FF:000009">
    <property type="entry name" value="Pectate lyase"/>
    <property type="match status" value="1"/>
</dbReference>
<evidence type="ECO:0000256" key="7">
    <source>
        <dbReference type="ARBA" id="ARBA00022723"/>
    </source>
</evidence>
<comment type="cofactor">
    <cofactor evidence="11">
        <name>Ca(2+)</name>
        <dbReference type="ChEBI" id="CHEBI:29108"/>
    </cofactor>
    <text evidence="11">Binds 1 Ca(2+) ion. Required for its activity.</text>
</comment>
<dbReference type="SUPFAM" id="SSF51126">
    <property type="entry name" value="Pectin lyase-like"/>
    <property type="match status" value="1"/>
</dbReference>
<evidence type="ECO:0000259" key="14">
    <source>
        <dbReference type="SMART" id="SM00656"/>
    </source>
</evidence>
<dbReference type="InterPro" id="IPR011050">
    <property type="entry name" value="Pectin_lyase_fold/virulence"/>
</dbReference>
<evidence type="ECO:0000256" key="11">
    <source>
        <dbReference type="RuleBase" id="RU361123"/>
    </source>
</evidence>
<feature type="transmembrane region" description="Helical" evidence="13">
    <location>
        <begin position="729"/>
        <end position="748"/>
    </location>
</feature>
<feature type="region of interest" description="Disordered" evidence="12">
    <location>
        <begin position="402"/>
        <end position="422"/>
    </location>
</feature>
<evidence type="ECO:0000256" key="4">
    <source>
        <dbReference type="ARBA" id="ARBA00007635"/>
    </source>
</evidence>
<feature type="domain" description="Pectate lyase" evidence="14">
    <location>
        <begin position="136"/>
        <end position="333"/>
    </location>
</feature>
<feature type="chain" id="PRO_5039744624" description="Pectate lyase" evidence="11">
    <location>
        <begin position="18"/>
        <end position="825"/>
    </location>
</feature>
<evidence type="ECO:0000256" key="6">
    <source>
        <dbReference type="ARBA" id="ARBA00012272"/>
    </source>
</evidence>
<evidence type="ECO:0000256" key="8">
    <source>
        <dbReference type="ARBA" id="ARBA00022729"/>
    </source>
</evidence>
<dbReference type="InterPro" id="IPR045032">
    <property type="entry name" value="PEL"/>
</dbReference>
<dbReference type="AlphaFoldDB" id="A0A9D5HB94"/>
<accession>A0A9D5HB94</accession>
<protein>
    <recommendedName>
        <fullName evidence="6 11">Pectate lyase</fullName>
        <ecNumber evidence="6 11">4.2.2.2</ecNumber>
    </recommendedName>
</protein>
<dbReference type="InterPro" id="IPR012334">
    <property type="entry name" value="Pectin_lyas_fold"/>
</dbReference>
<feature type="transmembrane region" description="Helical" evidence="13">
    <location>
        <begin position="632"/>
        <end position="653"/>
    </location>
</feature>
<dbReference type="PANTHER" id="PTHR31683:SF11">
    <property type="entry name" value="PECTATE LYASE"/>
    <property type="match status" value="1"/>
</dbReference>
<keyword evidence="13" id="KW-1133">Transmembrane helix</keyword>
<evidence type="ECO:0000256" key="3">
    <source>
        <dbReference type="ARBA" id="ARBA00005220"/>
    </source>
</evidence>
<name>A0A9D5HB94_9LILI</name>
<evidence type="ECO:0000256" key="9">
    <source>
        <dbReference type="ARBA" id="ARBA00022837"/>
    </source>
</evidence>
<feature type="transmembrane region" description="Helical" evidence="13">
    <location>
        <begin position="515"/>
        <end position="533"/>
    </location>
</feature>
<feature type="transmembrane region" description="Helical" evidence="13">
    <location>
        <begin position="754"/>
        <end position="773"/>
    </location>
</feature>
<dbReference type="InterPro" id="IPR000620">
    <property type="entry name" value="EamA_dom"/>
</dbReference>
<dbReference type="SMART" id="SM00656">
    <property type="entry name" value="Amb_all"/>
    <property type="match status" value="1"/>
</dbReference>
<dbReference type="InterPro" id="IPR037185">
    <property type="entry name" value="EmrE-like"/>
</dbReference>
<dbReference type="OrthoDB" id="1637350at2759"/>
<dbReference type="InterPro" id="IPR002022">
    <property type="entry name" value="Pec_lyase"/>
</dbReference>
<keyword evidence="13" id="KW-0472">Membrane</keyword>
<evidence type="ECO:0000256" key="5">
    <source>
        <dbReference type="ARBA" id="ARBA00010980"/>
    </source>
</evidence>
<dbReference type="GO" id="GO:0030570">
    <property type="term" value="F:pectate lyase activity"/>
    <property type="evidence" value="ECO:0007669"/>
    <property type="project" value="UniProtKB-EC"/>
</dbReference>
<comment type="caution">
    <text evidence="15">The sequence shown here is derived from an EMBL/GenBank/DDBJ whole genome shotgun (WGS) entry which is preliminary data.</text>
</comment>
<keyword evidence="9 11" id="KW-0106">Calcium</keyword>
<dbReference type="EC" id="4.2.2.2" evidence="6 11"/>
<feature type="transmembrane region" description="Helical" evidence="13">
    <location>
        <begin position="576"/>
        <end position="596"/>
    </location>
</feature>
<comment type="similarity">
    <text evidence="5 11">Belongs to the polysaccharide lyase 1 family.</text>
</comment>
<dbReference type="Proteomes" id="UP001085076">
    <property type="component" value="Miscellaneous, Linkage group lg06"/>
</dbReference>
<proteinExistence type="inferred from homology"/>
<feature type="transmembrane region" description="Helical" evidence="13">
    <location>
        <begin position="665"/>
        <end position="686"/>
    </location>
</feature>
<organism evidence="15 16">
    <name type="scientific">Dioscorea zingiberensis</name>
    <dbReference type="NCBI Taxonomy" id="325984"/>
    <lineage>
        <taxon>Eukaryota</taxon>
        <taxon>Viridiplantae</taxon>
        <taxon>Streptophyta</taxon>
        <taxon>Embryophyta</taxon>
        <taxon>Tracheophyta</taxon>
        <taxon>Spermatophyta</taxon>
        <taxon>Magnoliopsida</taxon>
        <taxon>Liliopsida</taxon>
        <taxon>Dioscoreales</taxon>
        <taxon>Dioscoreaceae</taxon>
        <taxon>Dioscorea</taxon>
    </lineage>
</organism>
<dbReference type="EMBL" id="JAGGNH010000006">
    <property type="protein sequence ID" value="KAJ0970234.1"/>
    <property type="molecule type" value="Genomic_DNA"/>
</dbReference>
<dbReference type="PRINTS" id="PR00807">
    <property type="entry name" value="AMBALLERGEN"/>
</dbReference>
<dbReference type="Pfam" id="PF00544">
    <property type="entry name" value="Pectate_lyase_4"/>
    <property type="match status" value="1"/>
</dbReference>
<dbReference type="PANTHER" id="PTHR31683">
    <property type="entry name" value="PECTATE LYASE 18-RELATED"/>
    <property type="match status" value="1"/>
</dbReference>
<dbReference type="Pfam" id="PF00892">
    <property type="entry name" value="EamA"/>
    <property type="match status" value="2"/>
</dbReference>
<evidence type="ECO:0000256" key="10">
    <source>
        <dbReference type="ARBA" id="ARBA00023239"/>
    </source>
</evidence>
<keyword evidence="8 11" id="KW-0732">Signal</keyword>
<comment type="catalytic activity">
    <reaction evidence="1 11">
        <text>Eliminative cleavage of (1-&gt;4)-alpha-D-galacturonan to give oligosaccharides with 4-deoxy-alpha-D-galact-4-enuronosyl groups at their non-reducing ends.</text>
        <dbReference type="EC" id="4.2.2.2"/>
    </reaction>
</comment>
<evidence type="ECO:0000256" key="13">
    <source>
        <dbReference type="SAM" id="Phobius"/>
    </source>
</evidence>
<comment type="similarity">
    <text evidence="4">Belongs to the drug/metabolite transporter (DMT) superfamily. Plant drug/metabolite exporter (P-DME) (TC 2.A.7.4) family.</text>
</comment>
<sequence length="825" mass="89603">MLLILLLLLVSSPTAISILPNTSISLPDPDSVADHLHRQVELSHRRALLQAKDQRQCLTGNPIDDCWRCAGTDWRSDRQRLAECGLGFGRDALGGKGGKLYVVTDSSDSDPVNPRPGTLRYAAIQDDPLWITFSADMTIRLSEELLVNSFKTIDGRGADVHIAGGACITLQYVSNVIIHNINIHHCVSAGNANIRSSPTHFGYRTRSDGDGISIYGARKIWIDHCSLSNCADGLIDAIMGSTGITISNNYFSHHDDVMLLGHSDDYLPDSEMQVTIAFNRFGEELVQRMPRCRRGYIHIVNNDFTQWEMYAIGGSANPTVNSQGNRYTAPSNPNAKEVTKRVDTEDGQWEGWNWRSEGDVMVNGAFFVASGAGVEAKYGLASSVEPKSVALIDQLTRSAGVFGGTRETDTTGGPGTGTVSGAGGAAEARGGYGYLEIVMADRQICGVPERVQLHVAMLALQFGYAGFHVVSRAALNMGISKLVFPVYRNIIAFLLLLPFAFFLEKKDRPPITFSFLLHFFVLALIGITANQGFYLLGLENTTPTFASAIQNSVPALTFLMAAALRIEKVKINRRDGIAKLAGTLACVLGASVITLYKGPAIFTPSKSLNQYIDNSDHHPSPMFWLKDPKGKSWTLGCLYLIGHCLSWSAWLVLQAPVLKKYPARLSVTAYTCFFGVLQFLVIALAVERDYSAWIFRSGGEFFTIFYAGFVASGIAFAVQIWCIDRGGPVFVAVYQPVQTLVVAIMASIALGEEFYLGGIIGAVLIVIGLYLVLYGKSEERAFAAKEAAIASVTNADDDSIRSSNVTNFKTSSLAQPLLASSSESV</sequence>
<evidence type="ECO:0000313" key="16">
    <source>
        <dbReference type="Proteomes" id="UP001085076"/>
    </source>
</evidence>
<feature type="compositionally biased region" description="Gly residues" evidence="12">
    <location>
        <begin position="412"/>
        <end position="422"/>
    </location>
</feature>
<dbReference type="GO" id="GO:0016020">
    <property type="term" value="C:membrane"/>
    <property type="evidence" value="ECO:0007669"/>
    <property type="project" value="InterPro"/>
</dbReference>
<comment type="subcellular location">
    <subcellularLocation>
        <location evidence="2">Membrane</location>
        <topology evidence="2">Multi-pass membrane protein</topology>
    </subcellularLocation>
</comment>
<feature type="transmembrane region" description="Helical" evidence="13">
    <location>
        <begin position="486"/>
        <end position="503"/>
    </location>
</feature>
<evidence type="ECO:0000256" key="12">
    <source>
        <dbReference type="SAM" id="MobiDB-lite"/>
    </source>
</evidence>
<keyword evidence="13" id="KW-0812">Transmembrane</keyword>
<keyword evidence="7 11" id="KW-0479">Metal-binding</keyword>
<dbReference type="GO" id="GO:0046872">
    <property type="term" value="F:metal ion binding"/>
    <property type="evidence" value="ECO:0007669"/>
    <property type="project" value="UniProtKB-KW"/>
</dbReference>
<evidence type="ECO:0000256" key="1">
    <source>
        <dbReference type="ARBA" id="ARBA00000695"/>
    </source>
</evidence>
<gene>
    <name evidence="15" type="ORF">J5N97_023111</name>
</gene>
<reference evidence="15" key="2">
    <citation type="journal article" date="2022" name="Hortic Res">
        <title>The genome of Dioscorea zingiberensis sheds light on the biosynthesis, origin and evolution of the medicinally important diosgenin saponins.</title>
        <authorList>
            <person name="Li Y."/>
            <person name="Tan C."/>
            <person name="Li Z."/>
            <person name="Guo J."/>
            <person name="Li S."/>
            <person name="Chen X."/>
            <person name="Wang C."/>
            <person name="Dai X."/>
            <person name="Yang H."/>
            <person name="Song W."/>
            <person name="Hou L."/>
            <person name="Xu J."/>
            <person name="Tong Z."/>
            <person name="Xu A."/>
            <person name="Yuan X."/>
            <person name="Wang W."/>
            <person name="Yang Q."/>
            <person name="Chen L."/>
            <person name="Sun Z."/>
            <person name="Wang K."/>
            <person name="Pan B."/>
            <person name="Chen J."/>
            <person name="Bao Y."/>
            <person name="Liu F."/>
            <person name="Qi X."/>
            <person name="Gang D.R."/>
            <person name="Wen J."/>
            <person name="Li J."/>
        </authorList>
    </citation>
    <scope>NUCLEOTIDE SEQUENCE</scope>
    <source>
        <strain evidence="15">Dzin_1.0</strain>
    </source>
</reference>
<dbReference type="Gene3D" id="2.160.20.10">
    <property type="entry name" value="Single-stranded right-handed beta-helix, Pectin lyase-like"/>
    <property type="match status" value="1"/>
</dbReference>
<reference evidence="15" key="1">
    <citation type="submission" date="2021-03" db="EMBL/GenBank/DDBJ databases">
        <authorList>
            <person name="Li Z."/>
            <person name="Yang C."/>
        </authorList>
    </citation>
    <scope>NUCLEOTIDE SEQUENCE</scope>
    <source>
        <strain evidence="15">Dzin_1.0</strain>
        <tissue evidence="15">Leaf</tissue>
    </source>
</reference>
<keyword evidence="10 11" id="KW-0456">Lyase</keyword>
<feature type="transmembrane region" description="Helical" evidence="13">
    <location>
        <begin position="701"/>
        <end position="722"/>
    </location>
</feature>
<dbReference type="InterPro" id="IPR018082">
    <property type="entry name" value="AmbAllergen"/>
</dbReference>
<keyword evidence="16" id="KW-1185">Reference proteome</keyword>
<feature type="transmembrane region" description="Helical" evidence="13">
    <location>
        <begin position="545"/>
        <end position="564"/>
    </location>
</feature>
<feature type="signal peptide" evidence="11">
    <location>
        <begin position="1"/>
        <end position="17"/>
    </location>
</feature>